<accession>M7SC71</accession>
<evidence type="ECO:0000313" key="9">
    <source>
        <dbReference type="EMBL" id="EMR61752.1"/>
    </source>
</evidence>
<feature type="transmembrane region" description="Helical" evidence="7">
    <location>
        <begin position="88"/>
        <end position="109"/>
    </location>
</feature>
<keyword evidence="6 7" id="KW-0472">Membrane</keyword>
<dbReference type="SUPFAM" id="SSF103473">
    <property type="entry name" value="MFS general substrate transporter"/>
    <property type="match status" value="1"/>
</dbReference>
<name>M7SC71_EUTLA</name>
<feature type="transmembrane region" description="Helical" evidence="7">
    <location>
        <begin position="121"/>
        <end position="139"/>
    </location>
</feature>
<feature type="transmembrane region" description="Helical" evidence="7">
    <location>
        <begin position="312"/>
        <end position="333"/>
    </location>
</feature>
<evidence type="ECO:0000256" key="2">
    <source>
        <dbReference type="ARBA" id="ARBA00010992"/>
    </source>
</evidence>
<reference evidence="10" key="1">
    <citation type="journal article" date="2013" name="Genome Announc.">
        <title>Draft genome sequence of the grapevine dieback fungus Eutypa lata UCR-EL1.</title>
        <authorList>
            <person name="Blanco-Ulate B."/>
            <person name="Rolshausen P.E."/>
            <person name="Cantu D."/>
        </authorList>
    </citation>
    <scope>NUCLEOTIDE SEQUENCE [LARGE SCALE GENOMIC DNA]</scope>
    <source>
        <strain evidence="10">UCR-EL1</strain>
    </source>
</reference>
<dbReference type="InterPro" id="IPR005829">
    <property type="entry name" value="Sugar_transporter_CS"/>
</dbReference>
<dbReference type="InterPro" id="IPR050360">
    <property type="entry name" value="MFS_Sugar_Transporters"/>
</dbReference>
<dbReference type="Pfam" id="PF00083">
    <property type="entry name" value="Sugar_tr"/>
    <property type="match status" value="1"/>
</dbReference>
<feature type="domain" description="Major facilitator superfamily (MFS) profile" evidence="8">
    <location>
        <begin position="1"/>
        <end position="368"/>
    </location>
</feature>
<feature type="transmembrane region" description="Helical" evidence="7">
    <location>
        <begin position="64"/>
        <end position="82"/>
    </location>
</feature>
<protein>
    <submittedName>
        <fullName evidence="9">Putative mfs sugar protein</fullName>
    </submittedName>
</protein>
<keyword evidence="5 7" id="KW-1133">Transmembrane helix</keyword>
<evidence type="ECO:0000256" key="5">
    <source>
        <dbReference type="ARBA" id="ARBA00022989"/>
    </source>
</evidence>
<dbReference type="GO" id="GO:0005351">
    <property type="term" value="F:carbohydrate:proton symporter activity"/>
    <property type="evidence" value="ECO:0007669"/>
    <property type="project" value="TreeGrafter"/>
</dbReference>
<dbReference type="eggNOG" id="KOG0254">
    <property type="taxonomic scope" value="Eukaryota"/>
</dbReference>
<dbReference type="InterPro" id="IPR020846">
    <property type="entry name" value="MFS_dom"/>
</dbReference>
<dbReference type="PRINTS" id="PR00171">
    <property type="entry name" value="SUGRTRNSPORT"/>
</dbReference>
<organism evidence="9 10">
    <name type="scientific">Eutypa lata (strain UCR-EL1)</name>
    <name type="common">Grapevine dieback disease fungus</name>
    <name type="synonym">Eutypa armeniacae</name>
    <dbReference type="NCBI Taxonomy" id="1287681"/>
    <lineage>
        <taxon>Eukaryota</taxon>
        <taxon>Fungi</taxon>
        <taxon>Dikarya</taxon>
        <taxon>Ascomycota</taxon>
        <taxon>Pezizomycotina</taxon>
        <taxon>Sordariomycetes</taxon>
        <taxon>Xylariomycetidae</taxon>
        <taxon>Xylariales</taxon>
        <taxon>Diatrypaceae</taxon>
        <taxon>Eutypa</taxon>
    </lineage>
</organism>
<dbReference type="InterPro" id="IPR005828">
    <property type="entry name" value="MFS_sugar_transport-like"/>
</dbReference>
<dbReference type="PROSITE" id="PS50850">
    <property type="entry name" value="MFS"/>
    <property type="match status" value="1"/>
</dbReference>
<dbReference type="PROSITE" id="PS00216">
    <property type="entry name" value="SUGAR_TRANSPORT_1"/>
    <property type="match status" value="1"/>
</dbReference>
<evidence type="ECO:0000259" key="8">
    <source>
        <dbReference type="PROSITE" id="PS50850"/>
    </source>
</evidence>
<comment type="similarity">
    <text evidence="2">Belongs to the major facilitator superfamily. Sugar transporter (TC 2.A.1.1) family.</text>
</comment>
<dbReference type="GO" id="GO:0016020">
    <property type="term" value="C:membrane"/>
    <property type="evidence" value="ECO:0007669"/>
    <property type="project" value="UniProtKB-SubCell"/>
</dbReference>
<dbReference type="InterPro" id="IPR036259">
    <property type="entry name" value="MFS_trans_sf"/>
</dbReference>
<evidence type="ECO:0000313" key="10">
    <source>
        <dbReference type="Proteomes" id="UP000012174"/>
    </source>
</evidence>
<dbReference type="PANTHER" id="PTHR48022:SF26">
    <property type="entry name" value="MAJOR FACILITATOR SUPERFAMILY (MFS) PROFILE DOMAIN-CONTAINING PROTEIN-RELATED"/>
    <property type="match status" value="1"/>
</dbReference>
<evidence type="ECO:0000256" key="3">
    <source>
        <dbReference type="ARBA" id="ARBA00022448"/>
    </source>
</evidence>
<keyword evidence="3" id="KW-0813">Transport</keyword>
<keyword evidence="10" id="KW-1185">Reference proteome</keyword>
<dbReference type="OMA" id="YAKATCI"/>
<dbReference type="HOGENOM" id="CLU_001265_30_3_1"/>
<comment type="subcellular location">
    <subcellularLocation>
        <location evidence="1">Membrane</location>
        <topology evidence="1">Multi-pass membrane protein</topology>
    </subcellularLocation>
</comment>
<evidence type="ECO:0000256" key="1">
    <source>
        <dbReference type="ARBA" id="ARBA00004141"/>
    </source>
</evidence>
<feature type="transmembrane region" description="Helical" evidence="7">
    <location>
        <begin position="33"/>
        <end position="52"/>
    </location>
</feature>
<gene>
    <name evidence="9" type="ORF">UCREL1_11317</name>
</gene>
<evidence type="ECO:0000256" key="4">
    <source>
        <dbReference type="ARBA" id="ARBA00022692"/>
    </source>
</evidence>
<proteinExistence type="inferred from homology"/>
<dbReference type="InterPro" id="IPR003663">
    <property type="entry name" value="Sugar/inositol_transpt"/>
</dbReference>
<dbReference type="OrthoDB" id="6339427at2759"/>
<sequence>MTLFGYDQGVFSGVIVTDDFLILHGLLGDTTKISTLSAIYAVGCFFGAVIAFTVGERFGRKKTILIGTTIMSVGTVIMAASYSLPQIFVGRIILGLGNGINTATAPIWQTETSKATWRGKLVILEMWMNIAGFAMVQWINYGLSFAGGSVAWRFPIAFQFFFIFILYATVPWLPESPRWLVAHGRQDEARSIMAALEAKPEFDPYIITQMQEIEFSVKYERENSLSWRDILMGKKSETGDTKTLRRLLLGAGTQFIQQFEGINIMSYYLPTVLIEAVGLSNTMARLLTAINSITYLVFSFAAVPLVERIGRRGLMLLSTAGQGLAFLIITILIRFSSNPENGENIAKSSIAFFFLYYIAFDQLIANED</sequence>
<keyword evidence="4 7" id="KW-0812">Transmembrane</keyword>
<dbReference type="Proteomes" id="UP000012174">
    <property type="component" value="Unassembled WGS sequence"/>
</dbReference>
<dbReference type="KEGG" id="ela:UCREL1_11317"/>
<dbReference type="PANTHER" id="PTHR48022">
    <property type="entry name" value="PLASTIDIC GLUCOSE TRANSPORTER 4"/>
    <property type="match status" value="1"/>
</dbReference>
<dbReference type="EMBL" id="KB707557">
    <property type="protein sequence ID" value="EMR61752.1"/>
    <property type="molecule type" value="Genomic_DNA"/>
</dbReference>
<dbReference type="Gene3D" id="1.20.1250.20">
    <property type="entry name" value="MFS general substrate transporter like domains"/>
    <property type="match status" value="1"/>
</dbReference>
<evidence type="ECO:0000256" key="6">
    <source>
        <dbReference type="ARBA" id="ARBA00023136"/>
    </source>
</evidence>
<evidence type="ECO:0000256" key="7">
    <source>
        <dbReference type="SAM" id="Phobius"/>
    </source>
</evidence>
<dbReference type="AlphaFoldDB" id="M7SC71"/>
<feature type="transmembrane region" description="Helical" evidence="7">
    <location>
        <begin position="151"/>
        <end position="170"/>
    </location>
</feature>
<feature type="transmembrane region" description="Helical" evidence="7">
    <location>
        <begin position="286"/>
        <end position="306"/>
    </location>
</feature>